<dbReference type="Proteomes" id="UP000184612">
    <property type="component" value="Unassembled WGS sequence"/>
</dbReference>
<dbReference type="InterPro" id="IPR017946">
    <property type="entry name" value="PLC-like_Pdiesterase_TIM-brl"/>
</dbReference>
<dbReference type="GO" id="GO:0006629">
    <property type="term" value="P:lipid metabolic process"/>
    <property type="evidence" value="ECO:0007669"/>
    <property type="project" value="InterPro"/>
</dbReference>
<feature type="domain" description="GP-PDE" evidence="1">
    <location>
        <begin position="460"/>
        <end position="696"/>
    </location>
</feature>
<protein>
    <submittedName>
        <fullName evidence="2">Glycerophosphoryl diester phosphodiesterase</fullName>
    </submittedName>
</protein>
<reference evidence="2 3" key="1">
    <citation type="submission" date="2016-12" db="EMBL/GenBank/DDBJ databases">
        <authorList>
            <person name="Song W.-J."/>
            <person name="Kurnit D.M."/>
        </authorList>
    </citation>
    <scope>NUCLEOTIDE SEQUENCE [LARGE SCALE GENOMIC DNA]</scope>
    <source>
        <strain evidence="2 3">DSM 12503</strain>
    </source>
</reference>
<accession>A0A1M7Y822</accession>
<dbReference type="OrthoDB" id="384721at2"/>
<dbReference type="PROSITE" id="PS51704">
    <property type="entry name" value="GP_PDE"/>
    <property type="match status" value="1"/>
</dbReference>
<dbReference type="CDD" id="cd08563">
    <property type="entry name" value="GDPD_TtGDE_like"/>
    <property type="match status" value="1"/>
</dbReference>
<name>A0A1M7Y822_9FIRM</name>
<proteinExistence type="predicted"/>
<gene>
    <name evidence="2" type="ORF">SAMN02745217_02026</name>
</gene>
<dbReference type="InterPro" id="IPR004843">
    <property type="entry name" value="Calcineurin-like_PHP"/>
</dbReference>
<dbReference type="SUPFAM" id="SSF51695">
    <property type="entry name" value="PLC-like phosphodiesterases"/>
    <property type="match status" value="1"/>
</dbReference>
<sequence length="704" mass="81421">MDRLVPVELKAGIRTALADGTLVLNSPKHMATEHLYKAVAGDRISLFSDEYLYAVALFSLKRDMKYIYTYEYQRESNWTTYLQNLTPDSYTDEEYVFEEECYFRVCLKRRDGQDITLPDAKRGSEALRYEAAKEEKNIKQCFKEEIKKTVQDILHLRKDFLAFCVLTDTHYTVNGTWEDTAFNIQAIHEQVHFDEIIHLGDVTDGITSAKVTSDYAKAVLRDLRSCNIPVRMVLGNHDSNYFRNNSEKFTIEEQMKLYLNDGNELTAPYYYVDYPKHNLRCLFLHSFDYEAPIRYGFSDKEVEWVRETLESMKDGGKVLVFSHDAPFAELDYWSHSIRNGERMMDVLEEFNSKDKFHILGYFYGHIHADSIYENCSFPLVSIACAKCECFAGMKPEGAIAPKRCPNTVTQDLWDTVILDIEKEKIHMVRFGAGEDRVVDCSKKESIRKQLLEEKRRNRKTKVWAHRGASAYAPENTLPAFALAVGLGSDGIELDVQLTKDGVPVVIHDEAINRVSDGMGNVWDYTLEEIKSFNFNMQFPAYGKVEIPTLEEVYNLLQDEEVTVNLELKNHIYFYEGLEEKVLKLALKYKMEDRIVYSSFNHSSMIHLKKLQDDVKVAFLYGDGFIDIAGYARKNGAYAIHPEIANIKYPRFLEECREKDVRVHVWNVNERADIKRMAEARVDAVITNYPDRAGQIVESFSNGKR</sequence>
<dbReference type="PANTHER" id="PTHR46211">
    <property type="entry name" value="GLYCEROPHOSPHORYL DIESTER PHOSPHODIESTERASE"/>
    <property type="match status" value="1"/>
</dbReference>
<dbReference type="InterPro" id="IPR029052">
    <property type="entry name" value="Metallo-depent_PP-like"/>
</dbReference>
<dbReference type="Gene3D" id="3.60.21.10">
    <property type="match status" value="1"/>
</dbReference>
<dbReference type="PANTHER" id="PTHR46211:SF1">
    <property type="entry name" value="GLYCEROPHOSPHODIESTER PHOSPHODIESTERASE, CYTOPLASMIC"/>
    <property type="match status" value="1"/>
</dbReference>
<dbReference type="EMBL" id="FRFD01000005">
    <property type="protein sequence ID" value="SHO48767.1"/>
    <property type="molecule type" value="Genomic_DNA"/>
</dbReference>
<dbReference type="GO" id="GO:0008081">
    <property type="term" value="F:phosphoric diester hydrolase activity"/>
    <property type="evidence" value="ECO:0007669"/>
    <property type="project" value="InterPro"/>
</dbReference>
<dbReference type="Pfam" id="PF00149">
    <property type="entry name" value="Metallophos"/>
    <property type="match status" value="1"/>
</dbReference>
<dbReference type="STRING" id="1121345.SAMN02745217_02026"/>
<dbReference type="Pfam" id="PF03009">
    <property type="entry name" value="GDPD"/>
    <property type="match status" value="1"/>
</dbReference>
<dbReference type="SUPFAM" id="SSF56300">
    <property type="entry name" value="Metallo-dependent phosphatases"/>
    <property type="match status" value="1"/>
</dbReference>
<dbReference type="AlphaFoldDB" id="A0A1M7Y822"/>
<dbReference type="RefSeq" id="WP_084558585.1">
    <property type="nucleotide sequence ID" value="NZ_FRFD01000005.1"/>
</dbReference>
<organism evidence="2 3">
    <name type="scientific">Anaerocolumna xylanovorans DSM 12503</name>
    <dbReference type="NCBI Taxonomy" id="1121345"/>
    <lineage>
        <taxon>Bacteria</taxon>
        <taxon>Bacillati</taxon>
        <taxon>Bacillota</taxon>
        <taxon>Clostridia</taxon>
        <taxon>Lachnospirales</taxon>
        <taxon>Lachnospiraceae</taxon>
        <taxon>Anaerocolumna</taxon>
    </lineage>
</organism>
<evidence type="ECO:0000313" key="3">
    <source>
        <dbReference type="Proteomes" id="UP000184612"/>
    </source>
</evidence>
<evidence type="ECO:0000259" key="1">
    <source>
        <dbReference type="PROSITE" id="PS51704"/>
    </source>
</evidence>
<evidence type="ECO:0000313" key="2">
    <source>
        <dbReference type="EMBL" id="SHO48767.1"/>
    </source>
</evidence>
<dbReference type="InterPro" id="IPR030395">
    <property type="entry name" value="GP_PDE_dom"/>
</dbReference>
<dbReference type="Gene3D" id="3.20.20.190">
    <property type="entry name" value="Phosphatidylinositol (PI) phosphodiesterase"/>
    <property type="match status" value="1"/>
</dbReference>
<keyword evidence="3" id="KW-1185">Reference proteome</keyword>